<name>A0A494Z4Y6_9BACI</name>
<gene>
    <name evidence="1" type="ORF">D8M05_05225</name>
</gene>
<comment type="caution">
    <text evidence="1">The sequence shown here is derived from an EMBL/GenBank/DDBJ whole genome shotgun (WGS) entry which is preliminary data.</text>
</comment>
<dbReference type="Proteomes" id="UP000281813">
    <property type="component" value="Unassembled WGS sequence"/>
</dbReference>
<organism evidence="1 2">
    <name type="scientific">Oceanobacillus bengalensis</name>
    <dbReference type="NCBI Taxonomy" id="1435466"/>
    <lineage>
        <taxon>Bacteria</taxon>
        <taxon>Bacillati</taxon>
        <taxon>Bacillota</taxon>
        <taxon>Bacilli</taxon>
        <taxon>Bacillales</taxon>
        <taxon>Bacillaceae</taxon>
        <taxon>Oceanobacillus</taxon>
    </lineage>
</organism>
<reference evidence="1 2" key="1">
    <citation type="journal article" date="2015" name="Antonie Van Leeuwenhoek">
        <title>Oceanobacillus bengalensis sp. nov., a bacterium isolated from seawater of the Bay of Bengal.</title>
        <authorList>
            <person name="Yongchang O."/>
            <person name="Xiang W."/>
            <person name="Wang G."/>
        </authorList>
    </citation>
    <scope>NUCLEOTIDE SEQUENCE [LARGE SCALE GENOMIC DNA]</scope>
    <source>
        <strain evidence="1 2">MCCC 1K00260</strain>
    </source>
</reference>
<dbReference type="AlphaFoldDB" id="A0A494Z4Y6"/>
<protein>
    <submittedName>
        <fullName evidence="1">Uncharacterized protein</fullName>
    </submittedName>
</protein>
<evidence type="ECO:0000313" key="1">
    <source>
        <dbReference type="EMBL" id="RKQ17074.1"/>
    </source>
</evidence>
<dbReference type="EMBL" id="RBZO01000006">
    <property type="protein sequence ID" value="RKQ17074.1"/>
    <property type="molecule type" value="Genomic_DNA"/>
</dbReference>
<accession>A0A494Z4Y6</accession>
<evidence type="ECO:0000313" key="2">
    <source>
        <dbReference type="Proteomes" id="UP000281813"/>
    </source>
</evidence>
<sequence length="172" mass="19709">MGVHEYLIYGLDHYIAIQEQLHHITLPLAYPTAIMLDEAATQLVNTGRAQASPQIQFPGGGMFSRLSREDRIQTLSALENLAFDLYLLPSPFQNNGGLIKHVIDALNRFAMFGYYSEWPAYGTTRLYPPDDRRLEFFPWGWQQVGYPGVSLGYRDFRGMLIEYEEVKAKEVD</sequence>
<keyword evidence="2" id="KW-1185">Reference proteome</keyword>
<dbReference type="RefSeq" id="WP_121129359.1">
    <property type="nucleotide sequence ID" value="NZ_JBHUFK010000041.1"/>
</dbReference>
<proteinExistence type="predicted"/>